<dbReference type="Proteomes" id="UP001190465">
    <property type="component" value="Chromosome"/>
</dbReference>
<evidence type="ECO:0000313" key="1">
    <source>
        <dbReference type="EMBL" id="CAJ1500610.1"/>
    </source>
</evidence>
<protein>
    <submittedName>
        <fullName evidence="1">Uncharacterized protein</fullName>
    </submittedName>
</protein>
<gene>
    <name evidence="1" type="ORF">MU0053_001715</name>
</gene>
<name>A0ABM9LKL2_9MYCO</name>
<sequence>MIEIRAGADLVLRTWTTNIEQIATLQVAAIRRFQRGCGFPATFVGFDNGLDRQPAGHRTVWFPPSVSMVFDYGTDYEPVQIEESRVVRLLAEMDASELGVIVVNAQVPAAFTVEPSR</sequence>
<dbReference type="RefSeq" id="WP_308481924.1">
    <property type="nucleotide sequence ID" value="NZ_OY726397.1"/>
</dbReference>
<accession>A0ABM9LKL2</accession>
<keyword evidence="2" id="KW-1185">Reference proteome</keyword>
<evidence type="ECO:0000313" key="2">
    <source>
        <dbReference type="Proteomes" id="UP001190465"/>
    </source>
</evidence>
<dbReference type="EMBL" id="OY726397">
    <property type="protein sequence ID" value="CAJ1500610.1"/>
    <property type="molecule type" value="Genomic_DNA"/>
</dbReference>
<reference evidence="1 2" key="1">
    <citation type="submission" date="2023-08" db="EMBL/GenBank/DDBJ databases">
        <authorList>
            <person name="Folkvardsen B D."/>
            <person name="Norman A."/>
        </authorList>
    </citation>
    <scope>NUCLEOTIDE SEQUENCE [LARGE SCALE GENOMIC DNA]</scope>
    <source>
        <strain evidence="1 2">Mu0053</strain>
    </source>
</reference>
<organism evidence="1 2">
    <name type="scientific">[Mycobacterium] burgundiense</name>
    <dbReference type="NCBI Taxonomy" id="3064286"/>
    <lineage>
        <taxon>Bacteria</taxon>
        <taxon>Bacillati</taxon>
        <taxon>Actinomycetota</taxon>
        <taxon>Actinomycetes</taxon>
        <taxon>Mycobacteriales</taxon>
        <taxon>Mycobacteriaceae</taxon>
        <taxon>Mycolicibacterium</taxon>
    </lineage>
</organism>
<proteinExistence type="predicted"/>